<name>A0A316HXY0_9PSEU</name>
<dbReference type="RefSeq" id="WP_109638660.1">
    <property type="nucleotide sequence ID" value="NZ_QGHB01000007.1"/>
</dbReference>
<dbReference type="Gene3D" id="1.10.1200.20">
    <property type="entry name" value="Colicin E immunity protein"/>
    <property type="match status" value="1"/>
</dbReference>
<protein>
    <submittedName>
        <fullName evidence="1">Colicin immunity protein/pyocin immunity protein</fullName>
    </submittedName>
</protein>
<dbReference type="EMBL" id="QGHB01000007">
    <property type="protein sequence ID" value="PWK85205.1"/>
    <property type="molecule type" value="Genomic_DNA"/>
</dbReference>
<sequence length="73" mass="8107">MEKLTRAQMIALVNRMLQPGFPEDEDAAALDALTRSTGNPHVSDLVFHPEPGKENMSAEEIVDEALSYRPIEL</sequence>
<accession>A0A316HXY0</accession>
<proteinExistence type="predicted"/>
<dbReference type="AlphaFoldDB" id="A0A316HXY0"/>
<evidence type="ECO:0000313" key="1">
    <source>
        <dbReference type="EMBL" id="PWK85205.1"/>
    </source>
</evidence>
<dbReference type="Proteomes" id="UP000246005">
    <property type="component" value="Unassembled WGS sequence"/>
</dbReference>
<gene>
    <name evidence="1" type="ORF">C8D88_107412</name>
</gene>
<organism evidence="1 2">
    <name type="scientific">Lentzea atacamensis</name>
    <dbReference type="NCBI Taxonomy" id="531938"/>
    <lineage>
        <taxon>Bacteria</taxon>
        <taxon>Bacillati</taxon>
        <taxon>Actinomycetota</taxon>
        <taxon>Actinomycetes</taxon>
        <taxon>Pseudonocardiales</taxon>
        <taxon>Pseudonocardiaceae</taxon>
        <taxon>Lentzea</taxon>
    </lineage>
</organism>
<evidence type="ECO:0000313" key="2">
    <source>
        <dbReference type="Proteomes" id="UP000246005"/>
    </source>
</evidence>
<dbReference type="SUPFAM" id="SSF47345">
    <property type="entry name" value="Colicin E immunity proteins"/>
    <property type="match status" value="1"/>
</dbReference>
<comment type="caution">
    <text evidence="1">The sequence shown here is derived from an EMBL/GenBank/DDBJ whole genome shotgun (WGS) entry which is preliminary data.</text>
</comment>
<dbReference type="InterPro" id="IPR035900">
    <property type="entry name" value="Colicin_E_sf"/>
</dbReference>
<reference evidence="1 2" key="1">
    <citation type="submission" date="2018-05" db="EMBL/GenBank/DDBJ databases">
        <title>Genomic Encyclopedia of Type Strains, Phase IV (KMG-IV): sequencing the most valuable type-strain genomes for metagenomic binning, comparative biology and taxonomic classification.</title>
        <authorList>
            <person name="Goeker M."/>
        </authorList>
    </citation>
    <scope>NUCLEOTIDE SEQUENCE [LARGE SCALE GENOMIC DNA]</scope>
    <source>
        <strain evidence="1 2">DSM 45480</strain>
    </source>
</reference>